<dbReference type="AlphaFoldDB" id="A0A1C6VBB5"/>
<evidence type="ECO:0000313" key="3">
    <source>
        <dbReference type="Proteomes" id="UP000198937"/>
    </source>
</evidence>
<evidence type="ECO:0000256" key="1">
    <source>
        <dbReference type="SAM" id="MobiDB-lite"/>
    </source>
</evidence>
<evidence type="ECO:0000313" key="2">
    <source>
        <dbReference type="EMBL" id="SCL63633.1"/>
    </source>
</evidence>
<feature type="compositionally biased region" description="Polar residues" evidence="1">
    <location>
        <begin position="251"/>
        <end position="262"/>
    </location>
</feature>
<organism evidence="2 3">
    <name type="scientific">Micromonospora yangpuensis</name>
    <dbReference type="NCBI Taxonomy" id="683228"/>
    <lineage>
        <taxon>Bacteria</taxon>
        <taxon>Bacillati</taxon>
        <taxon>Actinomycetota</taxon>
        <taxon>Actinomycetes</taxon>
        <taxon>Micromonosporales</taxon>
        <taxon>Micromonosporaceae</taxon>
        <taxon>Micromonospora</taxon>
    </lineage>
</organism>
<dbReference type="Proteomes" id="UP000198937">
    <property type="component" value="Unassembled WGS sequence"/>
</dbReference>
<sequence length="262" mass="28723">MPKSRDETAWRNWERHYDELADRGAFQRDSTGKLHSKGIQNAEERTVANEIVSYNNPKRVAYGGGKSMPELLRQKLIDNGHVPDVPRRTGSANKVHRTREEWALAMREAGRQPVPKKISVLPAYWPVEVEGIGLVDIGPRLREIRAGRIQPSDSELMVMHQNGWDDFAPREGTAAHLRYQALKNNAPVALPMQGSSAAIGPPPPGHPSDPHLSDYPSPTATALVASMTYGHGYGAQPSSSSAPPPPWDQGPAQNQGRSRLGS</sequence>
<keyword evidence="3" id="KW-1185">Reference proteome</keyword>
<dbReference type="EMBL" id="FMIA01000002">
    <property type="protein sequence ID" value="SCL63633.1"/>
    <property type="molecule type" value="Genomic_DNA"/>
</dbReference>
<name>A0A1C6VBB5_9ACTN</name>
<proteinExistence type="predicted"/>
<dbReference type="RefSeq" id="WP_139135764.1">
    <property type="nucleotide sequence ID" value="NZ_BMMJ01000007.1"/>
</dbReference>
<dbReference type="STRING" id="683228.GA0070617_5259"/>
<protein>
    <submittedName>
        <fullName evidence="2">Uncharacterized protein</fullName>
    </submittedName>
</protein>
<feature type="region of interest" description="Disordered" evidence="1">
    <location>
        <begin position="192"/>
        <end position="262"/>
    </location>
</feature>
<gene>
    <name evidence="2" type="ORF">GA0070617_5259</name>
</gene>
<reference evidence="2 3" key="1">
    <citation type="submission" date="2016-06" db="EMBL/GenBank/DDBJ databases">
        <authorList>
            <person name="Kjaerup R.B."/>
            <person name="Dalgaard T.S."/>
            <person name="Juul-Madsen H.R."/>
        </authorList>
    </citation>
    <scope>NUCLEOTIDE SEQUENCE [LARGE SCALE GENOMIC DNA]</scope>
    <source>
        <strain evidence="2 3">DSM 45577</strain>
    </source>
</reference>
<accession>A0A1C6VBB5</accession>